<keyword evidence="2" id="KW-0472">Membrane</keyword>
<feature type="domain" description="DUF4349" evidence="3">
    <location>
        <begin position="127"/>
        <end position="329"/>
    </location>
</feature>
<gene>
    <name evidence="4" type="ORF">Q7X28_20740</name>
</gene>
<keyword evidence="5" id="KW-1185">Reference proteome</keyword>
<accession>A0AA90ND76</accession>
<comment type="caution">
    <text evidence="4">The sequence shown here is derived from an EMBL/GenBank/DDBJ whole genome shotgun (WGS) entry which is preliminary data.</text>
</comment>
<evidence type="ECO:0000256" key="2">
    <source>
        <dbReference type="SAM" id="Phobius"/>
    </source>
</evidence>
<dbReference type="Pfam" id="PF14257">
    <property type="entry name" value="DUF4349"/>
    <property type="match status" value="1"/>
</dbReference>
<evidence type="ECO:0000313" key="4">
    <source>
        <dbReference type="EMBL" id="MDP0400352.1"/>
    </source>
</evidence>
<proteinExistence type="predicted"/>
<dbReference type="Proteomes" id="UP001178281">
    <property type="component" value="Unassembled WGS sequence"/>
</dbReference>
<protein>
    <submittedName>
        <fullName evidence="4">DUF4349 domain-containing protein</fullName>
    </submittedName>
</protein>
<dbReference type="RefSeq" id="WP_305112762.1">
    <property type="nucleotide sequence ID" value="NZ_JAUTIX010000009.1"/>
</dbReference>
<keyword evidence="2" id="KW-1133">Transmembrane helix</keyword>
<dbReference type="AlphaFoldDB" id="A0AA90ND76"/>
<dbReference type="EMBL" id="JAUTIX010000009">
    <property type="protein sequence ID" value="MDP0400352.1"/>
    <property type="molecule type" value="Genomic_DNA"/>
</dbReference>
<feature type="region of interest" description="Disordered" evidence="1">
    <location>
        <begin position="73"/>
        <end position="128"/>
    </location>
</feature>
<feature type="compositionally biased region" description="Polar residues" evidence="1">
    <location>
        <begin position="73"/>
        <end position="88"/>
    </location>
</feature>
<feature type="transmembrane region" description="Helical" evidence="2">
    <location>
        <begin position="43"/>
        <end position="65"/>
    </location>
</feature>
<keyword evidence="2" id="KW-0812">Transmembrane</keyword>
<feature type="transmembrane region" description="Helical" evidence="2">
    <location>
        <begin position="307"/>
        <end position="329"/>
    </location>
</feature>
<evidence type="ECO:0000259" key="3">
    <source>
        <dbReference type="Pfam" id="PF14257"/>
    </source>
</evidence>
<sequence>MTEPITPDDVLTDDRIAAMRRTVMGEVRDDIAARRNARRTRTLALSAAATIAVVGVAGGVLAGLFTVGDSSNAAPEQSFLSPGTTAQGSAPVIGGEPAAPKGAAPVPGAAAQPPLPTDAPDPGATNRQVVTTGSVNLTAADPARAAKDLVAAVEKAGGRIDDRSESGTGDDKSALLTVRLPSDRVNDTVATMSTLGEVDSVQLKHEDVTSTVVDLDARIRATQLSVDRLTAILAQADTSDKVIQAEGALTTRQRELESLQSRRNALGEQVSLSTLTVSIDAEKPEHRGGFVGGLQDGWNALTAAGGWLLTAGGALVPWLALILVLYAGYRAVRRARS</sequence>
<reference evidence="4" key="1">
    <citation type="submission" date="2023-08" db="EMBL/GenBank/DDBJ databases">
        <title>The draft genome of Tsukamurella strandjordii strain 050030.</title>
        <authorList>
            <person name="Zhao F."/>
            <person name="Feng Y."/>
            <person name="Zong Z."/>
        </authorList>
    </citation>
    <scope>NUCLEOTIDE SEQUENCE</scope>
    <source>
        <strain evidence="4">050030</strain>
    </source>
</reference>
<feature type="compositionally biased region" description="Low complexity" evidence="1">
    <location>
        <begin position="94"/>
        <end position="112"/>
    </location>
</feature>
<name>A0AA90ND76_9ACTN</name>
<evidence type="ECO:0000313" key="5">
    <source>
        <dbReference type="Proteomes" id="UP001178281"/>
    </source>
</evidence>
<dbReference type="InterPro" id="IPR025645">
    <property type="entry name" value="DUF4349"/>
</dbReference>
<evidence type="ECO:0000256" key="1">
    <source>
        <dbReference type="SAM" id="MobiDB-lite"/>
    </source>
</evidence>
<organism evidence="4 5">
    <name type="scientific">Tsukamurella strandjordii</name>
    <dbReference type="NCBI Taxonomy" id="147577"/>
    <lineage>
        <taxon>Bacteria</taxon>
        <taxon>Bacillati</taxon>
        <taxon>Actinomycetota</taxon>
        <taxon>Actinomycetes</taxon>
        <taxon>Mycobacteriales</taxon>
        <taxon>Tsukamurellaceae</taxon>
        <taxon>Tsukamurella</taxon>
    </lineage>
</organism>